<reference evidence="2" key="1">
    <citation type="submission" date="2020-02" db="EMBL/GenBank/DDBJ databases">
        <authorList>
            <person name="Meier V. D."/>
        </authorList>
    </citation>
    <scope>NUCLEOTIDE SEQUENCE</scope>
    <source>
        <strain evidence="2">AVDCRST_MAG69</strain>
    </source>
</reference>
<organism evidence="2">
    <name type="scientific">uncultured Solirubrobacteraceae bacterium</name>
    <dbReference type="NCBI Taxonomy" id="1162706"/>
    <lineage>
        <taxon>Bacteria</taxon>
        <taxon>Bacillati</taxon>
        <taxon>Actinomycetota</taxon>
        <taxon>Thermoleophilia</taxon>
        <taxon>Solirubrobacterales</taxon>
        <taxon>Solirubrobacteraceae</taxon>
        <taxon>environmental samples</taxon>
    </lineage>
</organism>
<dbReference type="PANTHER" id="PTHR10790:SF51">
    <property type="entry name" value="TETRATRICOPEPTIDE REPEAT PROTEIN"/>
    <property type="match status" value="1"/>
</dbReference>
<feature type="transmembrane region" description="Helical" evidence="1">
    <location>
        <begin position="311"/>
        <end position="330"/>
    </location>
</feature>
<keyword evidence="1" id="KW-1133">Transmembrane helix</keyword>
<keyword evidence="1" id="KW-0812">Transmembrane</keyword>
<proteinExistence type="predicted"/>
<feature type="transmembrane region" description="Helical" evidence="1">
    <location>
        <begin position="360"/>
        <end position="377"/>
    </location>
</feature>
<feature type="transmembrane region" description="Helical" evidence="1">
    <location>
        <begin position="25"/>
        <end position="46"/>
    </location>
</feature>
<dbReference type="AlphaFoldDB" id="A0A6J4T5B1"/>
<name>A0A6J4T5B1_9ACTN</name>
<feature type="transmembrane region" description="Helical" evidence="1">
    <location>
        <begin position="427"/>
        <end position="447"/>
    </location>
</feature>
<sequence>PPASRLPPVGRVARALGGSLRSREFWVAEAVFLLAFTAMALVIAHAPDVWGTEKPMDMALINALADGRDFPPRDPWLSGTDLDGYYYLGHWLAALLLMGTGVEPTVGYNLALAAFFALAASAAYGLGAALAGLADRRAALGGLALVAVVMVAGNLAAALELARHDGPLTQFPWFQASRVVPDTINEFPAFSWLLGDLHAHLMAVPYTLLALALALQWLLRGPQTAGVVIGAVVCGCLYAINSWSYPVTCGLLLAATAVAPGSRRDRAIHGLALIGVGLVAILPFLLHFDAPASGLGLVENRRTLPEAGRDAILTVGLALWLVAAAYLAVATAQPRRVLLVAGAAIVAAVAVGALTGARLGWPALLLAAAGLAAWQLLRTHRRAPEAFVWLTAFGGFTCLLLPELFFVRDAFAGGPLERMNTVFKLGYQAWLLLGIAGVGAFAVHLPALPRGLRLGWAAGAASLAVASAAFALAGPYARTSGFAGPARLDGLGWLAAGAPGDVGAIDWLRRHADPAAVVLETAGDDYSPAGHARISTFTGRSTLIGWAGHVLQWGEDPGNRRSDVTELYRAPDAAAARPLLESYGVDYVVVGPLERGDHGADGEGKWDELGDRVFERAGTTIWRVD</sequence>
<feature type="transmembrane region" description="Helical" evidence="1">
    <location>
        <begin position="84"/>
        <end position="102"/>
    </location>
</feature>
<evidence type="ECO:0008006" key="3">
    <source>
        <dbReference type="Google" id="ProtNLM"/>
    </source>
</evidence>
<feature type="transmembrane region" description="Helical" evidence="1">
    <location>
        <begin position="386"/>
        <end position="407"/>
    </location>
</feature>
<dbReference type="Pfam" id="PF10060">
    <property type="entry name" value="DUF2298"/>
    <property type="match status" value="1"/>
</dbReference>
<feature type="non-terminal residue" evidence="2">
    <location>
        <position position="1"/>
    </location>
</feature>
<feature type="transmembrane region" description="Helical" evidence="1">
    <location>
        <begin position="454"/>
        <end position="477"/>
    </location>
</feature>
<feature type="transmembrane region" description="Helical" evidence="1">
    <location>
        <begin position="267"/>
        <end position="286"/>
    </location>
</feature>
<feature type="transmembrane region" description="Helical" evidence="1">
    <location>
        <begin position="109"/>
        <end position="133"/>
    </location>
</feature>
<evidence type="ECO:0000313" key="2">
    <source>
        <dbReference type="EMBL" id="CAA9513810.1"/>
    </source>
</evidence>
<keyword evidence="1" id="KW-0472">Membrane</keyword>
<dbReference type="EMBL" id="CADCVP010000290">
    <property type="protein sequence ID" value="CAA9513810.1"/>
    <property type="molecule type" value="Genomic_DNA"/>
</dbReference>
<feature type="transmembrane region" description="Helical" evidence="1">
    <location>
        <begin position="337"/>
        <end position="354"/>
    </location>
</feature>
<dbReference type="InterPro" id="IPR018746">
    <property type="entry name" value="DUF2298"/>
</dbReference>
<gene>
    <name evidence="2" type="ORF">AVDCRST_MAG69-2643</name>
</gene>
<evidence type="ECO:0000256" key="1">
    <source>
        <dbReference type="SAM" id="Phobius"/>
    </source>
</evidence>
<feature type="transmembrane region" description="Helical" evidence="1">
    <location>
        <begin position="201"/>
        <end position="219"/>
    </location>
</feature>
<protein>
    <recommendedName>
        <fullName evidence="3">Glycosyltransferase RgtA/B/C/D-like domain-containing protein</fullName>
    </recommendedName>
</protein>
<accession>A0A6J4T5B1</accession>
<dbReference type="PANTHER" id="PTHR10790">
    <property type="entry name" value="TPR-DOMAIN CONTAINING PROTEIN"/>
    <property type="match status" value="1"/>
</dbReference>
<dbReference type="NCBIfam" id="TIGR03662">
    <property type="entry name" value="Chlor_Arch_YYY"/>
    <property type="match status" value="1"/>
</dbReference>
<feature type="transmembrane region" description="Helical" evidence="1">
    <location>
        <begin position="139"/>
        <end position="159"/>
    </location>
</feature>